<feature type="domain" description="C2H2-type" evidence="14">
    <location>
        <begin position="510"/>
        <end position="537"/>
    </location>
</feature>
<evidence type="ECO:0000256" key="12">
    <source>
        <dbReference type="PROSITE-ProRule" id="PRU01263"/>
    </source>
</evidence>
<keyword evidence="9" id="KW-0804">Transcription</keyword>
<feature type="domain" description="C2H2-type" evidence="14">
    <location>
        <begin position="342"/>
        <end position="369"/>
    </location>
</feature>
<feature type="domain" description="C2H2-type" evidence="14">
    <location>
        <begin position="370"/>
        <end position="397"/>
    </location>
</feature>
<keyword evidence="5 11" id="KW-0863">Zinc-finger</keyword>
<name>B4M8W8_DROVI</name>
<dbReference type="Pfam" id="PF00096">
    <property type="entry name" value="zf-C2H2"/>
    <property type="match status" value="6"/>
</dbReference>
<keyword evidence="3 12" id="KW-0479">Metal-binding</keyword>
<dbReference type="PROSITE" id="PS50157">
    <property type="entry name" value="ZINC_FINGER_C2H2_2"/>
    <property type="match status" value="9"/>
</dbReference>
<feature type="domain" description="C2H2-type" evidence="14">
    <location>
        <begin position="314"/>
        <end position="341"/>
    </location>
</feature>
<dbReference type="GO" id="GO:0001227">
    <property type="term" value="F:DNA-binding transcription repressor activity, RNA polymerase II-specific"/>
    <property type="evidence" value="ECO:0007669"/>
    <property type="project" value="TreeGrafter"/>
</dbReference>
<dbReference type="HOGENOM" id="CLU_488588_0_0_1"/>
<dbReference type="Gene3D" id="3.30.160.60">
    <property type="entry name" value="Classic Zinc Finger"/>
    <property type="match status" value="6"/>
</dbReference>
<dbReference type="PANTHER" id="PTHR24399">
    <property type="entry name" value="ZINC FINGER AND BTB DOMAIN-CONTAINING"/>
    <property type="match status" value="1"/>
</dbReference>
<evidence type="ECO:0000313" key="16">
    <source>
        <dbReference type="EMBL" id="EDW57644.2"/>
    </source>
</evidence>
<evidence type="ECO:0000256" key="10">
    <source>
        <dbReference type="ARBA" id="ARBA00023242"/>
    </source>
</evidence>
<feature type="compositionally biased region" description="Acidic residues" evidence="13">
    <location>
        <begin position="161"/>
        <end position="195"/>
    </location>
</feature>
<evidence type="ECO:0000256" key="6">
    <source>
        <dbReference type="ARBA" id="ARBA00022833"/>
    </source>
</evidence>
<comment type="subcellular location">
    <subcellularLocation>
        <location evidence="1">Nucleus</location>
    </subcellularLocation>
</comment>
<dbReference type="InterPro" id="IPR013087">
    <property type="entry name" value="Znf_C2H2_type"/>
</dbReference>
<dbReference type="SMART" id="SM00355">
    <property type="entry name" value="ZnF_C2H2"/>
    <property type="match status" value="9"/>
</dbReference>
<dbReference type="PROSITE" id="PS51915">
    <property type="entry name" value="ZAD"/>
    <property type="match status" value="1"/>
</dbReference>
<dbReference type="PROSITE" id="PS00028">
    <property type="entry name" value="ZINC_FINGER_C2H2_1"/>
    <property type="match status" value="9"/>
</dbReference>
<keyword evidence="8" id="KW-0238">DNA-binding</keyword>
<dbReference type="OrthoDB" id="202234at2759"/>
<dbReference type="Proteomes" id="UP000008792">
    <property type="component" value="Unassembled WGS sequence"/>
</dbReference>
<sequence>MLNLGTDDALYINEDKKNHRVSISKPMPCRLCHSRVTLTAESPNIYEATVDFVKEGCENGEGEKHLIVDACQSVWGVKYERHECLPERICVRCLEMLKDFYEQRRCMQQREAELQQDLKNIISLDAKYRPGLNGNPGVFEFEEGEEGCVIVDVDPDQLCETSDDEFLGSDGEADLDDEEWDEEDEEEPQNDEDVDMPLGMDAAQMALMQAHQTADASATVNPHPKSAFLCQYCDLAFTLQPDCQQHELGSHDVSAPFSCNYCQLRLSTRPALIAHIKELHDAERPYVCALCSKGFVRRSDLKKHTIVHTGVRPFSCHVCSKSFSRNTNLTKHLRIHSSIKPFVCQQCPRSFQTPLELMKHTRSHAEVKPYQCGRCPASFARKDKLLLHQQVHLKRDVEQQNQNVRINMTAPLEQMQLPLHPYVEADVSVQQLPFAYQQQTPSQPKNKPPSKTSRNFRCDVCDRGFQRERDLQRHRALHMDRLFACKICGQGFNRREQLQRHELEVHGPSYTCAICCITFLQQTELETHLKVHELQHSVAKSTQEALLAAAAVPLGHPIGEQIAAAKPSVQEPAQMASLRPSAAELSFYSNMIPTMNLGFYSETRPEERNGV</sequence>
<gene>
    <name evidence="16" type="primary">Dvir\GJ18025</name>
    <name evidence="16" type="ORF">Dvir_GJ18025</name>
</gene>
<comment type="similarity">
    <text evidence="2">Belongs to the krueppel C2H2-type zinc-finger protein family.</text>
</comment>
<dbReference type="GO" id="GO:0000978">
    <property type="term" value="F:RNA polymerase II cis-regulatory region sequence-specific DNA binding"/>
    <property type="evidence" value="ECO:0007669"/>
    <property type="project" value="TreeGrafter"/>
</dbReference>
<evidence type="ECO:0008006" key="18">
    <source>
        <dbReference type="Google" id="ProtNLM"/>
    </source>
</evidence>
<evidence type="ECO:0000256" key="2">
    <source>
        <dbReference type="ARBA" id="ARBA00006991"/>
    </source>
</evidence>
<dbReference type="FunFam" id="3.30.160.60:FF:000290">
    <property type="entry name" value="Zinc finger protein 697 isoform X1"/>
    <property type="match status" value="1"/>
</dbReference>
<keyword evidence="7" id="KW-0805">Transcription regulation</keyword>
<dbReference type="EMBL" id="CH940654">
    <property type="protein sequence ID" value="EDW57644.2"/>
    <property type="molecule type" value="Genomic_DNA"/>
</dbReference>
<dbReference type="GO" id="GO:0008270">
    <property type="term" value="F:zinc ion binding"/>
    <property type="evidence" value="ECO:0007669"/>
    <property type="project" value="UniProtKB-UniRule"/>
</dbReference>
<keyword evidence="6 12" id="KW-0862">Zinc</keyword>
<dbReference type="AlphaFoldDB" id="B4M8W8"/>
<keyword evidence="17" id="KW-1185">Reference proteome</keyword>
<dbReference type="FunFam" id="3.30.160.60:FF:000100">
    <property type="entry name" value="Zinc finger 45-like"/>
    <property type="match status" value="1"/>
</dbReference>
<accession>B4M8W8</accession>
<evidence type="ECO:0000256" key="7">
    <source>
        <dbReference type="ARBA" id="ARBA00023015"/>
    </source>
</evidence>
<evidence type="ECO:0000256" key="1">
    <source>
        <dbReference type="ARBA" id="ARBA00004123"/>
    </source>
</evidence>
<dbReference type="SUPFAM" id="SSF57667">
    <property type="entry name" value="beta-beta-alpha zinc fingers"/>
    <property type="match status" value="4"/>
</dbReference>
<dbReference type="SMART" id="SM00868">
    <property type="entry name" value="zf-AD"/>
    <property type="match status" value="1"/>
</dbReference>
<evidence type="ECO:0000256" key="11">
    <source>
        <dbReference type="PROSITE-ProRule" id="PRU00042"/>
    </source>
</evidence>
<evidence type="ECO:0000256" key="3">
    <source>
        <dbReference type="ARBA" id="ARBA00022723"/>
    </source>
</evidence>
<keyword evidence="10" id="KW-0539">Nucleus</keyword>
<evidence type="ECO:0000313" key="17">
    <source>
        <dbReference type="Proteomes" id="UP000008792"/>
    </source>
</evidence>
<feature type="domain" description="C2H2-type" evidence="14">
    <location>
        <begin position="483"/>
        <end position="511"/>
    </location>
</feature>
<feature type="domain" description="C2H2-type" evidence="14">
    <location>
        <begin position="228"/>
        <end position="256"/>
    </location>
</feature>
<evidence type="ECO:0000259" key="15">
    <source>
        <dbReference type="PROSITE" id="PS51915"/>
    </source>
</evidence>
<evidence type="ECO:0000256" key="8">
    <source>
        <dbReference type="ARBA" id="ARBA00023125"/>
    </source>
</evidence>
<dbReference type="PANTHER" id="PTHR24399:SF23">
    <property type="entry name" value="C2H2-TYPE DOMAIN-CONTAINING PROTEIN"/>
    <property type="match status" value="1"/>
</dbReference>
<dbReference type="Pfam" id="PF07776">
    <property type="entry name" value="zf-AD"/>
    <property type="match status" value="1"/>
</dbReference>
<evidence type="ECO:0000256" key="13">
    <source>
        <dbReference type="SAM" id="MobiDB-lite"/>
    </source>
</evidence>
<dbReference type="eggNOG" id="KOG1721">
    <property type="taxonomic scope" value="Eukaryota"/>
</dbReference>
<feature type="region of interest" description="Disordered" evidence="13">
    <location>
        <begin position="436"/>
        <end position="455"/>
    </location>
</feature>
<feature type="domain" description="ZAD" evidence="15">
    <location>
        <begin position="27"/>
        <end position="117"/>
    </location>
</feature>
<evidence type="ECO:0000256" key="9">
    <source>
        <dbReference type="ARBA" id="ARBA00023163"/>
    </source>
</evidence>
<organism evidence="16 17">
    <name type="scientific">Drosophila virilis</name>
    <name type="common">Fruit fly</name>
    <dbReference type="NCBI Taxonomy" id="7244"/>
    <lineage>
        <taxon>Eukaryota</taxon>
        <taxon>Metazoa</taxon>
        <taxon>Ecdysozoa</taxon>
        <taxon>Arthropoda</taxon>
        <taxon>Hexapoda</taxon>
        <taxon>Insecta</taxon>
        <taxon>Pterygota</taxon>
        <taxon>Neoptera</taxon>
        <taxon>Endopterygota</taxon>
        <taxon>Diptera</taxon>
        <taxon>Brachycera</taxon>
        <taxon>Muscomorpha</taxon>
        <taxon>Ephydroidea</taxon>
        <taxon>Drosophilidae</taxon>
        <taxon>Drosophila</taxon>
    </lineage>
</organism>
<feature type="domain" description="C2H2-type" evidence="14">
    <location>
        <begin position="257"/>
        <end position="285"/>
    </location>
</feature>
<evidence type="ECO:0000256" key="4">
    <source>
        <dbReference type="ARBA" id="ARBA00022737"/>
    </source>
</evidence>
<feature type="domain" description="C2H2-type" evidence="14">
    <location>
        <begin position="286"/>
        <end position="313"/>
    </location>
</feature>
<feature type="binding site" evidence="12">
    <location>
        <position position="32"/>
    </location>
    <ligand>
        <name>Zn(2+)</name>
        <dbReference type="ChEBI" id="CHEBI:29105"/>
    </ligand>
</feature>
<dbReference type="KEGG" id="dvi:6634377"/>
<feature type="binding site" evidence="12">
    <location>
        <position position="29"/>
    </location>
    <ligand>
        <name>Zn(2+)</name>
        <dbReference type="ChEBI" id="CHEBI:29105"/>
    </ligand>
</feature>
<feature type="domain" description="C2H2-type" evidence="14">
    <location>
        <begin position="456"/>
        <end position="478"/>
    </location>
</feature>
<dbReference type="InterPro" id="IPR012934">
    <property type="entry name" value="Znf_AD"/>
</dbReference>
<proteinExistence type="inferred from homology"/>
<dbReference type="FunFam" id="3.30.160.60:FF:000188">
    <property type="entry name" value="Zinc finger protein 787"/>
    <property type="match status" value="1"/>
</dbReference>
<dbReference type="InParanoid" id="B4M8W8"/>
<reference evidence="16 17" key="1">
    <citation type="journal article" date="2007" name="Nature">
        <title>Evolution of genes and genomes on the Drosophila phylogeny.</title>
        <authorList>
            <consortium name="Drosophila 12 Genomes Consortium"/>
            <person name="Clark A.G."/>
            <person name="Eisen M.B."/>
            <person name="Smith D.R."/>
            <person name="Bergman C.M."/>
            <person name="Oliver B."/>
            <person name="Markow T.A."/>
            <person name="Kaufman T.C."/>
            <person name="Kellis M."/>
            <person name="Gelbart W."/>
            <person name="Iyer V.N."/>
            <person name="Pollard D.A."/>
            <person name="Sackton T.B."/>
            <person name="Larracuente A.M."/>
            <person name="Singh N.D."/>
            <person name="Abad J.P."/>
            <person name="Abt D.N."/>
            <person name="Adryan B."/>
            <person name="Aguade M."/>
            <person name="Akashi H."/>
            <person name="Anderson W.W."/>
            <person name="Aquadro C.F."/>
            <person name="Ardell D.H."/>
            <person name="Arguello R."/>
            <person name="Artieri C.G."/>
            <person name="Barbash D.A."/>
            <person name="Barker D."/>
            <person name="Barsanti P."/>
            <person name="Batterham P."/>
            <person name="Batzoglou S."/>
            <person name="Begun D."/>
            <person name="Bhutkar A."/>
            <person name="Blanco E."/>
            <person name="Bosak S.A."/>
            <person name="Bradley R.K."/>
            <person name="Brand A.D."/>
            <person name="Brent M.R."/>
            <person name="Brooks A.N."/>
            <person name="Brown R.H."/>
            <person name="Butlin R.K."/>
            <person name="Caggese C."/>
            <person name="Calvi B.R."/>
            <person name="Bernardo de Carvalho A."/>
            <person name="Caspi A."/>
            <person name="Castrezana S."/>
            <person name="Celniker S.E."/>
            <person name="Chang J.L."/>
            <person name="Chapple C."/>
            <person name="Chatterji S."/>
            <person name="Chinwalla A."/>
            <person name="Civetta A."/>
            <person name="Clifton S.W."/>
            <person name="Comeron J.M."/>
            <person name="Costello J.C."/>
            <person name="Coyne J.A."/>
            <person name="Daub J."/>
            <person name="David R.G."/>
            <person name="Delcher A.L."/>
            <person name="Delehaunty K."/>
            <person name="Do C.B."/>
            <person name="Ebling H."/>
            <person name="Edwards K."/>
            <person name="Eickbush T."/>
            <person name="Evans J.D."/>
            <person name="Filipski A."/>
            <person name="Findeiss S."/>
            <person name="Freyhult E."/>
            <person name="Fulton L."/>
            <person name="Fulton R."/>
            <person name="Garcia A.C."/>
            <person name="Gardiner A."/>
            <person name="Garfield D.A."/>
            <person name="Garvin B.E."/>
            <person name="Gibson G."/>
            <person name="Gilbert D."/>
            <person name="Gnerre S."/>
            <person name="Godfrey J."/>
            <person name="Good R."/>
            <person name="Gotea V."/>
            <person name="Gravely B."/>
            <person name="Greenberg A.J."/>
            <person name="Griffiths-Jones S."/>
            <person name="Gross S."/>
            <person name="Guigo R."/>
            <person name="Gustafson E.A."/>
            <person name="Haerty W."/>
            <person name="Hahn M.W."/>
            <person name="Halligan D.L."/>
            <person name="Halpern A.L."/>
            <person name="Halter G.M."/>
            <person name="Han M.V."/>
            <person name="Heger A."/>
            <person name="Hillier L."/>
            <person name="Hinrichs A.S."/>
            <person name="Holmes I."/>
            <person name="Hoskins R.A."/>
            <person name="Hubisz M.J."/>
            <person name="Hultmark D."/>
            <person name="Huntley M.A."/>
            <person name="Jaffe D.B."/>
            <person name="Jagadeeshan S."/>
            <person name="Jeck W.R."/>
            <person name="Johnson J."/>
            <person name="Jones C.D."/>
            <person name="Jordan W.C."/>
            <person name="Karpen G.H."/>
            <person name="Kataoka E."/>
            <person name="Keightley P.D."/>
            <person name="Kheradpour P."/>
            <person name="Kirkness E.F."/>
            <person name="Koerich L.B."/>
            <person name="Kristiansen K."/>
            <person name="Kudrna D."/>
            <person name="Kulathinal R.J."/>
            <person name="Kumar S."/>
            <person name="Kwok R."/>
            <person name="Lander E."/>
            <person name="Langley C.H."/>
            <person name="Lapoint R."/>
            <person name="Lazzaro B.P."/>
            <person name="Lee S.J."/>
            <person name="Levesque L."/>
            <person name="Li R."/>
            <person name="Lin C.F."/>
            <person name="Lin M.F."/>
            <person name="Lindblad-Toh K."/>
            <person name="Llopart A."/>
            <person name="Long M."/>
            <person name="Low L."/>
            <person name="Lozovsky E."/>
            <person name="Lu J."/>
            <person name="Luo M."/>
            <person name="Machado C.A."/>
            <person name="Makalowski W."/>
            <person name="Marzo M."/>
            <person name="Matsuda M."/>
            <person name="Matzkin L."/>
            <person name="McAllister B."/>
            <person name="McBride C.S."/>
            <person name="McKernan B."/>
            <person name="McKernan K."/>
            <person name="Mendez-Lago M."/>
            <person name="Minx P."/>
            <person name="Mollenhauer M.U."/>
            <person name="Montooth K."/>
            <person name="Mount S.M."/>
            <person name="Mu X."/>
            <person name="Myers E."/>
            <person name="Negre B."/>
            <person name="Newfeld S."/>
            <person name="Nielsen R."/>
            <person name="Noor M.A."/>
            <person name="O'Grady P."/>
            <person name="Pachter L."/>
            <person name="Papaceit M."/>
            <person name="Parisi M.J."/>
            <person name="Parisi M."/>
            <person name="Parts L."/>
            <person name="Pedersen J.S."/>
            <person name="Pesole G."/>
            <person name="Phillippy A.M."/>
            <person name="Ponting C.P."/>
            <person name="Pop M."/>
            <person name="Porcelli D."/>
            <person name="Powell J.R."/>
            <person name="Prohaska S."/>
            <person name="Pruitt K."/>
            <person name="Puig M."/>
            <person name="Quesneville H."/>
            <person name="Ram K.R."/>
            <person name="Rand D."/>
            <person name="Rasmussen M.D."/>
            <person name="Reed L.K."/>
            <person name="Reenan R."/>
            <person name="Reily A."/>
            <person name="Remington K.A."/>
            <person name="Rieger T.T."/>
            <person name="Ritchie M.G."/>
            <person name="Robin C."/>
            <person name="Rogers Y.H."/>
            <person name="Rohde C."/>
            <person name="Rozas J."/>
            <person name="Rubenfield M.J."/>
            <person name="Ruiz A."/>
            <person name="Russo S."/>
            <person name="Salzberg S.L."/>
            <person name="Sanchez-Gracia A."/>
            <person name="Saranga D.J."/>
            <person name="Sato H."/>
            <person name="Schaeffer S.W."/>
            <person name="Schatz M.C."/>
            <person name="Schlenke T."/>
            <person name="Schwartz R."/>
            <person name="Segarra C."/>
            <person name="Singh R.S."/>
            <person name="Sirot L."/>
            <person name="Sirota M."/>
            <person name="Sisneros N.B."/>
            <person name="Smith C.D."/>
            <person name="Smith T.F."/>
            <person name="Spieth J."/>
            <person name="Stage D.E."/>
            <person name="Stark A."/>
            <person name="Stephan W."/>
            <person name="Strausberg R.L."/>
            <person name="Strempel S."/>
            <person name="Sturgill D."/>
            <person name="Sutton G."/>
            <person name="Sutton G.G."/>
            <person name="Tao W."/>
            <person name="Teichmann S."/>
            <person name="Tobari Y.N."/>
            <person name="Tomimura Y."/>
            <person name="Tsolas J.M."/>
            <person name="Valente V.L."/>
            <person name="Venter E."/>
            <person name="Venter J.C."/>
            <person name="Vicario S."/>
            <person name="Vieira F.G."/>
            <person name="Vilella A.J."/>
            <person name="Villasante A."/>
            <person name="Walenz B."/>
            <person name="Wang J."/>
            <person name="Wasserman M."/>
            <person name="Watts T."/>
            <person name="Wilson D."/>
            <person name="Wilson R.K."/>
            <person name="Wing R.A."/>
            <person name="Wolfner M.F."/>
            <person name="Wong A."/>
            <person name="Wong G.K."/>
            <person name="Wu C.I."/>
            <person name="Wu G."/>
            <person name="Yamamoto D."/>
            <person name="Yang H.P."/>
            <person name="Yang S.P."/>
            <person name="Yorke J.A."/>
            <person name="Yoshida K."/>
            <person name="Zdobnov E."/>
            <person name="Zhang P."/>
            <person name="Zhang Y."/>
            <person name="Zimin A.V."/>
            <person name="Baldwin J."/>
            <person name="Abdouelleil A."/>
            <person name="Abdulkadir J."/>
            <person name="Abebe A."/>
            <person name="Abera B."/>
            <person name="Abreu J."/>
            <person name="Acer S.C."/>
            <person name="Aftuck L."/>
            <person name="Alexander A."/>
            <person name="An P."/>
            <person name="Anderson E."/>
            <person name="Anderson S."/>
            <person name="Arachi H."/>
            <person name="Azer M."/>
            <person name="Bachantsang P."/>
            <person name="Barry A."/>
            <person name="Bayul T."/>
            <person name="Berlin A."/>
            <person name="Bessette D."/>
            <person name="Bloom T."/>
            <person name="Blye J."/>
            <person name="Boguslavskiy L."/>
            <person name="Bonnet C."/>
            <person name="Boukhgalter B."/>
            <person name="Bourzgui I."/>
            <person name="Brown A."/>
            <person name="Cahill P."/>
            <person name="Channer S."/>
            <person name="Cheshatsang Y."/>
            <person name="Chuda L."/>
            <person name="Citroen M."/>
            <person name="Collymore A."/>
            <person name="Cooke P."/>
            <person name="Costello M."/>
            <person name="D'Aco K."/>
            <person name="Daza R."/>
            <person name="De Haan G."/>
            <person name="DeGray S."/>
            <person name="DeMaso C."/>
            <person name="Dhargay N."/>
            <person name="Dooley K."/>
            <person name="Dooley E."/>
            <person name="Doricent M."/>
            <person name="Dorje P."/>
            <person name="Dorjee K."/>
            <person name="Dupes A."/>
            <person name="Elong R."/>
            <person name="Falk J."/>
            <person name="Farina A."/>
            <person name="Faro S."/>
            <person name="Ferguson D."/>
            <person name="Fisher S."/>
            <person name="Foley C.D."/>
            <person name="Franke A."/>
            <person name="Friedrich D."/>
            <person name="Gadbois L."/>
            <person name="Gearin G."/>
            <person name="Gearin C.R."/>
            <person name="Giannoukos G."/>
            <person name="Goode T."/>
            <person name="Graham J."/>
            <person name="Grandbois E."/>
            <person name="Grewal S."/>
            <person name="Gyaltsen K."/>
            <person name="Hafez N."/>
            <person name="Hagos B."/>
            <person name="Hall J."/>
            <person name="Henson C."/>
            <person name="Hollinger A."/>
            <person name="Honan T."/>
            <person name="Huard M.D."/>
            <person name="Hughes L."/>
            <person name="Hurhula B."/>
            <person name="Husby M.E."/>
            <person name="Kamat A."/>
            <person name="Kanga B."/>
            <person name="Kashin S."/>
            <person name="Khazanovich D."/>
            <person name="Kisner P."/>
            <person name="Lance K."/>
            <person name="Lara M."/>
            <person name="Lee W."/>
            <person name="Lennon N."/>
            <person name="Letendre F."/>
            <person name="LeVine R."/>
            <person name="Lipovsky A."/>
            <person name="Liu X."/>
            <person name="Liu J."/>
            <person name="Liu S."/>
            <person name="Lokyitsang T."/>
            <person name="Lokyitsang Y."/>
            <person name="Lubonja R."/>
            <person name="Lui A."/>
            <person name="MacDonald P."/>
            <person name="Magnisalis V."/>
            <person name="Maru K."/>
            <person name="Matthews C."/>
            <person name="McCusker W."/>
            <person name="McDonough S."/>
            <person name="Mehta T."/>
            <person name="Meldrim J."/>
            <person name="Meneus L."/>
            <person name="Mihai O."/>
            <person name="Mihalev A."/>
            <person name="Mihova T."/>
            <person name="Mittelman R."/>
            <person name="Mlenga V."/>
            <person name="Montmayeur A."/>
            <person name="Mulrain L."/>
            <person name="Navidi A."/>
            <person name="Naylor J."/>
            <person name="Negash T."/>
            <person name="Nguyen T."/>
            <person name="Nguyen N."/>
            <person name="Nicol R."/>
            <person name="Norbu C."/>
            <person name="Norbu N."/>
            <person name="Novod N."/>
            <person name="O'Neill B."/>
            <person name="Osman S."/>
            <person name="Markiewicz E."/>
            <person name="Oyono O.L."/>
            <person name="Patti C."/>
            <person name="Phunkhang P."/>
            <person name="Pierre F."/>
            <person name="Priest M."/>
            <person name="Raghuraman S."/>
            <person name="Rege F."/>
            <person name="Reyes R."/>
            <person name="Rise C."/>
            <person name="Rogov P."/>
            <person name="Ross K."/>
            <person name="Ryan E."/>
            <person name="Settipalli S."/>
            <person name="Shea T."/>
            <person name="Sherpa N."/>
            <person name="Shi L."/>
            <person name="Shih D."/>
            <person name="Sparrow T."/>
            <person name="Spaulding J."/>
            <person name="Stalker J."/>
            <person name="Stange-Thomann N."/>
            <person name="Stavropoulos S."/>
            <person name="Stone C."/>
            <person name="Strader C."/>
            <person name="Tesfaye S."/>
            <person name="Thomson T."/>
            <person name="Thoulutsang Y."/>
            <person name="Thoulutsang D."/>
            <person name="Topham K."/>
            <person name="Topping I."/>
            <person name="Tsamla T."/>
            <person name="Vassiliev H."/>
            <person name="Vo A."/>
            <person name="Wangchuk T."/>
            <person name="Wangdi T."/>
            <person name="Weiand M."/>
            <person name="Wilkinson J."/>
            <person name="Wilson A."/>
            <person name="Yadav S."/>
            <person name="Young G."/>
            <person name="Yu Q."/>
            <person name="Zembek L."/>
            <person name="Zhong D."/>
            <person name="Zimmer A."/>
            <person name="Zwirko Z."/>
            <person name="Jaffe D.B."/>
            <person name="Alvarez P."/>
            <person name="Brockman W."/>
            <person name="Butler J."/>
            <person name="Chin C."/>
            <person name="Gnerre S."/>
            <person name="Grabherr M."/>
            <person name="Kleber M."/>
            <person name="Mauceli E."/>
            <person name="MacCallum I."/>
        </authorList>
    </citation>
    <scope>NUCLEOTIDE SEQUENCE [LARGE SCALE GENOMIC DNA]</scope>
    <source>
        <strain evidence="17">Tucson 15010-1051.87</strain>
    </source>
</reference>
<dbReference type="GO" id="GO:0005654">
    <property type="term" value="C:nucleoplasm"/>
    <property type="evidence" value="ECO:0007669"/>
    <property type="project" value="TreeGrafter"/>
</dbReference>
<protein>
    <recommendedName>
        <fullName evidence="18">Protein krueppel</fullName>
    </recommendedName>
</protein>
<evidence type="ECO:0000259" key="14">
    <source>
        <dbReference type="PROSITE" id="PS50157"/>
    </source>
</evidence>
<feature type="binding site" evidence="12">
    <location>
        <position position="93"/>
    </location>
    <ligand>
        <name>Zn(2+)</name>
        <dbReference type="ChEBI" id="CHEBI:29105"/>
    </ligand>
</feature>
<dbReference type="FunCoup" id="B4M8W8">
    <property type="interactions" value="16"/>
</dbReference>
<feature type="binding site" evidence="12">
    <location>
        <position position="90"/>
    </location>
    <ligand>
        <name>Zn(2+)</name>
        <dbReference type="ChEBI" id="CHEBI:29105"/>
    </ligand>
</feature>
<dbReference type="InterPro" id="IPR036236">
    <property type="entry name" value="Znf_C2H2_sf"/>
</dbReference>
<evidence type="ECO:0000256" key="5">
    <source>
        <dbReference type="ARBA" id="ARBA00022771"/>
    </source>
</evidence>
<feature type="region of interest" description="Disordered" evidence="13">
    <location>
        <begin position="161"/>
        <end position="196"/>
    </location>
</feature>
<dbReference type="SUPFAM" id="SSF57716">
    <property type="entry name" value="Glucocorticoid receptor-like (DNA-binding domain)"/>
    <property type="match status" value="1"/>
</dbReference>
<keyword evidence="4" id="KW-0677">Repeat</keyword>